<feature type="transmembrane region" description="Helical" evidence="1">
    <location>
        <begin position="12"/>
        <end position="33"/>
    </location>
</feature>
<dbReference type="AlphaFoldDB" id="A0A7J7LFI7"/>
<name>A0A7J7LFI7_9MAGN</name>
<sequence>YSAYTLSSIIHLFIPFGVLVIRFIFVVLAVRRLFGGGGGVVALGTPRWVGGDGYLMCVWFGVVPVSRGIGR</sequence>
<gene>
    <name evidence="2" type="ORF">GIB67_021247</name>
</gene>
<accession>A0A7J7LFI7</accession>
<feature type="non-terminal residue" evidence="2">
    <location>
        <position position="1"/>
    </location>
</feature>
<keyword evidence="1" id="KW-0472">Membrane</keyword>
<comment type="caution">
    <text evidence="2">The sequence shown here is derived from an EMBL/GenBank/DDBJ whole genome shotgun (WGS) entry which is preliminary data.</text>
</comment>
<organism evidence="2 3">
    <name type="scientific">Kingdonia uniflora</name>
    <dbReference type="NCBI Taxonomy" id="39325"/>
    <lineage>
        <taxon>Eukaryota</taxon>
        <taxon>Viridiplantae</taxon>
        <taxon>Streptophyta</taxon>
        <taxon>Embryophyta</taxon>
        <taxon>Tracheophyta</taxon>
        <taxon>Spermatophyta</taxon>
        <taxon>Magnoliopsida</taxon>
        <taxon>Ranunculales</taxon>
        <taxon>Circaeasteraceae</taxon>
        <taxon>Kingdonia</taxon>
    </lineage>
</organism>
<proteinExistence type="predicted"/>
<feature type="transmembrane region" description="Helical" evidence="1">
    <location>
        <begin position="53"/>
        <end position="70"/>
    </location>
</feature>
<keyword evidence="3" id="KW-1185">Reference proteome</keyword>
<keyword evidence="1" id="KW-1133">Transmembrane helix</keyword>
<evidence type="ECO:0000313" key="2">
    <source>
        <dbReference type="EMBL" id="KAF6141431.1"/>
    </source>
</evidence>
<reference evidence="2 3" key="1">
    <citation type="journal article" date="2020" name="IScience">
        <title>Genome Sequencing of the Endangered Kingdonia uniflora (Circaeasteraceae, Ranunculales) Reveals Potential Mechanisms of Evolutionary Specialization.</title>
        <authorList>
            <person name="Sun Y."/>
            <person name="Deng T."/>
            <person name="Zhang A."/>
            <person name="Moore M.J."/>
            <person name="Landis J.B."/>
            <person name="Lin N."/>
            <person name="Zhang H."/>
            <person name="Zhang X."/>
            <person name="Huang J."/>
            <person name="Zhang X."/>
            <person name="Sun H."/>
            <person name="Wang H."/>
        </authorList>
    </citation>
    <scope>NUCLEOTIDE SEQUENCE [LARGE SCALE GENOMIC DNA]</scope>
    <source>
        <strain evidence="2">TB1705</strain>
        <tissue evidence="2">Leaf</tissue>
    </source>
</reference>
<evidence type="ECO:0000313" key="3">
    <source>
        <dbReference type="Proteomes" id="UP000541444"/>
    </source>
</evidence>
<evidence type="ECO:0000256" key="1">
    <source>
        <dbReference type="SAM" id="Phobius"/>
    </source>
</evidence>
<dbReference type="EMBL" id="JACGCM010002327">
    <property type="protein sequence ID" value="KAF6141431.1"/>
    <property type="molecule type" value="Genomic_DNA"/>
</dbReference>
<dbReference type="Proteomes" id="UP000541444">
    <property type="component" value="Unassembled WGS sequence"/>
</dbReference>
<protein>
    <submittedName>
        <fullName evidence="2">Uncharacterized protein</fullName>
    </submittedName>
</protein>
<keyword evidence="1" id="KW-0812">Transmembrane</keyword>